<feature type="compositionally biased region" description="Polar residues" evidence="1">
    <location>
        <begin position="103"/>
        <end position="121"/>
    </location>
</feature>
<sequence length="154" mass="16716">MDTDAKGQVGGMDASDETRKRWAAQSGAWRCPTCAKTNTAIMIEHDETVSAAGQDASSAKEAVPDELRLAYREDLKPDNVQISQRPAQGESRPENVGPDTPRAVQSTPQVTTTPRAQTQQAIGPRAEELPAWIDKSIYGILLALAALIWIRYGL</sequence>
<dbReference type="AlphaFoldDB" id="A0A6H0XII9"/>
<proteinExistence type="predicted"/>
<feature type="region of interest" description="Disordered" evidence="1">
    <location>
        <begin position="1"/>
        <end position="26"/>
    </location>
</feature>
<evidence type="ECO:0000313" key="2">
    <source>
        <dbReference type="EMBL" id="QIW94542.1"/>
    </source>
</evidence>
<accession>A0A6H0XII9</accession>
<reference evidence="2 3" key="1">
    <citation type="journal article" date="2016" name="Sci. Rep.">
        <title>Peltaster fructicola genome reveals evolution from an invasive phytopathogen to an ectophytic parasite.</title>
        <authorList>
            <person name="Xu C."/>
            <person name="Chen H."/>
            <person name="Gleason M.L."/>
            <person name="Xu J.R."/>
            <person name="Liu H."/>
            <person name="Zhang R."/>
            <person name="Sun G."/>
        </authorList>
    </citation>
    <scope>NUCLEOTIDE SEQUENCE [LARGE SCALE GENOMIC DNA]</scope>
    <source>
        <strain evidence="2 3">LNHT1506</strain>
    </source>
</reference>
<dbReference type="OrthoDB" id="1158011at2759"/>
<feature type="region of interest" description="Disordered" evidence="1">
    <location>
        <begin position="73"/>
        <end position="122"/>
    </location>
</feature>
<gene>
    <name evidence="2" type="ORF">AMS68_000060</name>
</gene>
<dbReference type="Proteomes" id="UP000503462">
    <property type="component" value="Chromosome 1"/>
</dbReference>
<protein>
    <submittedName>
        <fullName evidence="2">Uncharacterized protein</fullName>
    </submittedName>
</protein>
<evidence type="ECO:0000313" key="3">
    <source>
        <dbReference type="Proteomes" id="UP000503462"/>
    </source>
</evidence>
<keyword evidence="3" id="KW-1185">Reference proteome</keyword>
<organism evidence="2 3">
    <name type="scientific">Peltaster fructicola</name>
    <dbReference type="NCBI Taxonomy" id="286661"/>
    <lineage>
        <taxon>Eukaryota</taxon>
        <taxon>Fungi</taxon>
        <taxon>Dikarya</taxon>
        <taxon>Ascomycota</taxon>
        <taxon>Pezizomycotina</taxon>
        <taxon>Dothideomycetes</taxon>
        <taxon>Dothideomycetes incertae sedis</taxon>
        <taxon>Peltaster</taxon>
    </lineage>
</organism>
<dbReference type="EMBL" id="CP051139">
    <property type="protein sequence ID" value="QIW94542.1"/>
    <property type="molecule type" value="Genomic_DNA"/>
</dbReference>
<evidence type="ECO:0000256" key="1">
    <source>
        <dbReference type="SAM" id="MobiDB-lite"/>
    </source>
</evidence>
<name>A0A6H0XII9_9PEZI</name>